<feature type="domain" description="Xylose isomerase-like TIM barrel" evidence="1">
    <location>
        <begin position="25"/>
        <end position="252"/>
    </location>
</feature>
<evidence type="ECO:0000259" key="1">
    <source>
        <dbReference type="Pfam" id="PF01261"/>
    </source>
</evidence>
<dbReference type="Pfam" id="PF01261">
    <property type="entry name" value="AP_endonuc_2"/>
    <property type="match status" value="1"/>
</dbReference>
<gene>
    <name evidence="2" type="ORF">BB934_05365</name>
</gene>
<organism evidence="2">
    <name type="scientific">Microvirga ossetica</name>
    <dbReference type="NCBI Taxonomy" id="1882682"/>
    <lineage>
        <taxon>Bacteria</taxon>
        <taxon>Pseudomonadati</taxon>
        <taxon>Pseudomonadota</taxon>
        <taxon>Alphaproteobacteria</taxon>
        <taxon>Hyphomicrobiales</taxon>
        <taxon>Methylobacteriaceae</taxon>
        <taxon>Microvirga</taxon>
    </lineage>
</organism>
<evidence type="ECO:0000313" key="2">
    <source>
        <dbReference type="EMBL" id="ANY77733.1"/>
    </source>
</evidence>
<dbReference type="RefSeq" id="WP_099508722.1">
    <property type="nucleotide sequence ID" value="NZ_CP016616.1"/>
</dbReference>
<dbReference type="InterPro" id="IPR036237">
    <property type="entry name" value="Xyl_isomerase-like_sf"/>
</dbReference>
<dbReference type="PANTHER" id="PTHR12110">
    <property type="entry name" value="HYDROXYPYRUVATE ISOMERASE"/>
    <property type="match status" value="1"/>
</dbReference>
<protein>
    <submittedName>
        <fullName evidence="2">Xylose isomerase</fullName>
    </submittedName>
</protein>
<dbReference type="InterPro" id="IPR050312">
    <property type="entry name" value="IolE/XylAMocC-like"/>
</dbReference>
<dbReference type="KEGG" id="moc:BB934_05365"/>
<reference evidence="2" key="1">
    <citation type="submission" date="2016-07" db="EMBL/GenBank/DDBJ databases">
        <title>Microvirga ossetica sp. nov. a new species of rhizobia isolated from root nodules of the legume species Vicia alpestris Steven originated from North Ossetia region in the Caucasus.</title>
        <authorList>
            <person name="Safronova V.I."/>
            <person name="Kuznetsova I.G."/>
            <person name="Sazanova A.L."/>
            <person name="Belimov A."/>
            <person name="Andronov E."/>
            <person name="Osledkin Y.S."/>
            <person name="Onishchuk O.P."/>
            <person name="Kurchak O.N."/>
            <person name="Shaposhnikov A.I."/>
            <person name="Willems A."/>
            <person name="Tikhonovich I.A."/>
        </authorList>
    </citation>
    <scope>NUCLEOTIDE SEQUENCE [LARGE SCALE GENOMIC DNA]</scope>
    <source>
        <strain evidence="2">V5/3M</strain>
    </source>
</reference>
<proteinExistence type="predicted"/>
<keyword evidence="2" id="KW-0413">Isomerase</keyword>
<dbReference type="OrthoDB" id="9798407at2"/>
<dbReference type="GO" id="GO:0016853">
    <property type="term" value="F:isomerase activity"/>
    <property type="evidence" value="ECO:0007669"/>
    <property type="project" value="UniProtKB-KW"/>
</dbReference>
<accession>A0A1B2ECN9</accession>
<name>A0A1B2ECN9_9HYPH</name>
<sequence length="255" mass="28268">MSVTDILSIQLYTLRSLEDLDLILDTVAGAGYRNVETVGSHLDKAAEVRSKLDARGLKASSSHVSMAALREKPDAVVDACRTLGLTHLYMPAVPPEERDMAADGWRSLGRELGQIAERFQSQGIRLGYHNHHWELKPKDGAKTALELIFEAAGSSPLAWQVDVAWLVRGDADPKAWIDRYRSRVTAAHVKDIAPAGQNEDQDGWADVGSGTLNWRELWRTCRDAGAEWMVVEHDKPADPAQTARNSFAFLRNIED</sequence>
<dbReference type="SUPFAM" id="SSF51658">
    <property type="entry name" value="Xylose isomerase-like"/>
    <property type="match status" value="1"/>
</dbReference>
<dbReference type="PANTHER" id="PTHR12110:SF41">
    <property type="entry name" value="INOSOSE DEHYDRATASE"/>
    <property type="match status" value="1"/>
</dbReference>
<dbReference type="Gene3D" id="3.20.20.150">
    <property type="entry name" value="Divalent-metal-dependent TIM barrel enzymes"/>
    <property type="match status" value="1"/>
</dbReference>
<dbReference type="InterPro" id="IPR013022">
    <property type="entry name" value="Xyl_isomerase-like_TIM-brl"/>
</dbReference>
<dbReference type="AlphaFoldDB" id="A0A1B2ECN9"/>
<dbReference type="EMBL" id="CP016616">
    <property type="protein sequence ID" value="ANY77733.1"/>
    <property type="molecule type" value="Genomic_DNA"/>
</dbReference>